<dbReference type="PROSITE" id="PS50222">
    <property type="entry name" value="EF_HAND_2"/>
    <property type="match status" value="1"/>
</dbReference>
<protein>
    <recommendedName>
        <fullName evidence="3">EF-hand domain-containing protein</fullName>
    </recommendedName>
</protein>
<sequence>MFGRRRPAAEPEGGDRGCGAQKTEDLAFTREDVAARVRRAEDLVVFREAEEGKLRSSPPRTGCQDPRRSMSPEARVALAETQVVARLSPLQKGFQAWEEFVTFAFRKFGNPVRLWFVMDPDEHMKIGEMQFARACEEIGYRGGVTALWRYLDMDGSGHITLQEIDSASAVRLAKFKRFLNARFAGSVAQAMRALDLRTERVPKAHFIAGLRKLGYNESGKKLFDSLVRSAHTSFLLVESMSFLERWNPPPYLLSDADQVGLGIVKETLGDLYQNLLRAWLHLLDTDRTMRVSWEEWQQACRKISKKAPTVAGLPKTEGQMAAVWRALDADCSGWIALREFDLTSFEALATLKRWVDREHCGSVSKVMRMLEKQPNSTSFTEEDSKVTSRSMGQPIGISRSAFRSCLKHDVGMSREHSACLTDGLDIKDDRGVTDMDLKFLERWDLAWEEEALGASIAIDTA</sequence>
<organism evidence="4">
    <name type="scientific">Zooxanthella nutricula</name>
    <dbReference type="NCBI Taxonomy" id="1333877"/>
    <lineage>
        <taxon>Eukaryota</taxon>
        <taxon>Sar</taxon>
        <taxon>Alveolata</taxon>
        <taxon>Dinophyceae</taxon>
        <taxon>Peridiniales</taxon>
        <taxon>Peridiniales incertae sedis</taxon>
        <taxon>Zooxanthella</taxon>
    </lineage>
</organism>
<dbReference type="EMBL" id="HBGW01045313">
    <property type="protein sequence ID" value="CAD9572238.1"/>
    <property type="molecule type" value="Transcribed_RNA"/>
</dbReference>
<keyword evidence="1" id="KW-0106">Calcium</keyword>
<dbReference type="GO" id="GO:0005509">
    <property type="term" value="F:calcium ion binding"/>
    <property type="evidence" value="ECO:0007669"/>
    <property type="project" value="InterPro"/>
</dbReference>
<gene>
    <name evidence="4" type="ORF">BRAN1462_LOCUS28765</name>
</gene>
<evidence type="ECO:0000313" key="4">
    <source>
        <dbReference type="EMBL" id="CAD9572238.1"/>
    </source>
</evidence>
<feature type="domain" description="EF-hand" evidence="3">
    <location>
        <begin position="271"/>
        <end position="306"/>
    </location>
</feature>
<dbReference type="SUPFAM" id="SSF47473">
    <property type="entry name" value="EF-hand"/>
    <property type="match status" value="1"/>
</dbReference>
<dbReference type="InterPro" id="IPR011992">
    <property type="entry name" value="EF-hand-dom_pair"/>
</dbReference>
<reference evidence="4" key="1">
    <citation type="submission" date="2021-01" db="EMBL/GenBank/DDBJ databases">
        <authorList>
            <person name="Corre E."/>
            <person name="Pelletier E."/>
            <person name="Niang G."/>
            <person name="Scheremetjew M."/>
            <person name="Finn R."/>
            <person name="Kale V."/>
            <person name="Holt S."/>
            <person name="Cochrane G."/>
            <person name="Meng A."/>
            <person name="Brown T."/>
            <person name="Cohen L."/>
        </authorList>
    </citation>
    <scope>NUCLEOTIDE SEQUENCE</scope>
    <source>
        <strain evidence="4">RCC3387</strain>
    </source>
</reference>
<proteinExistence type="predicted"/>
<dbReference type="PROSITE" id="PS00018">
    <property type="entry name" value="EF_HAND_1"/>
    <property type="match status" value="2"/>
</dbReference>
<dbReference type="AlphaFoldDB" id="A0A7S2KBU3"/>
<evidence type="ECO:0000259" key="3">
    <source>
        <dbReference type="PROSITE" id="PS50222"/>
    </source>
</evidence>
<dbReference type="InterPro" id="IPR002048">
    <property type="entry name" value="EF_hand_dom"/>
</dbReference>
<accession>A0A7S2KBU3</accession>
<evidence type="ECO:0000256" key="2">
    <source>
        <dbReference type="SAM" id="MobiDB-lite"/>
    </source>
</evidence>
<feature type="region of interest" description="Disordered" evidence="2">
    <location>
        <begin position="1"/>
        <end position="24"/>
    </location>
</feature>
<dbReference type="InterPro" id="IPR018247">
    <property type="entry name" value="EF_Hand_1_Ca_BS"/>
</dbReference>
<evidence type="ECO:0000256" key="1">
    <source>
        <dbReference type="ARBA" id="ARBA00022837"/>
    </source>
</evidence>
<name>A0A7S2KBU3_9DINO</name>
<dbReference type="Gene3D" id="1.10.238.10">
    <property type="entry name" value="EF-hand"/>
    <property type="match status" value="1"/>
</dbReference>